<evidence type="ECO:0000256" key="1">
    <source>
        <dbReference type="SAM" id="MobiDB-lite"/>
    </source>
</evidence>
<evidence type="ECO:0000313" key="2">
    <source>
        <dbReference type="EMBL" id="MCK9875795.1"/>
    </source>
</evidence>
<dbReference type="EMBL" id="JALKFT010000006">
    <property type="protein sequence ID" value="MCK9875795.1"/>
    <property type="molecule type" value="Genomic_DNA"/>
</dbReference>
<keyword evidence="3" id="KW-1185">Reference proteome</keyword>
<dbReference type="RefSeq" id="WP_248824188.1">
    <property type="nucleotide sequence ID" value="NZ_JALKFT010000006.1"/>
</dbReference>
<dbReference type="PANTHER" id="PTHR35526">
    <property type="entry name" value="ANTI-SIGMA-F FACTOR RSBW-RELATED"/>
    <property type="match status" value="1"/>
</dbReference>
<gene>
    <name evidence="2" type="ORF">MXD59_08410</name>
</gene>
<proteinExistence type="predicted"/>
<organism evidence="2 3">
    <name type="scientific">Frankia umida</name>
    <dbReference type="NCBI Taxonomy" id="573489"/>
    <lineage>
        <taxon>Bacteria</taxon>
        <taxon>Bacillati</taxon>
        <taxon>Actinomycetota</taxon>
        <taxon>Actinomycetes</taxon>
        <taxon>Frankiales</taxon>
        <taxon>Frankiaceae</taxon>
        <taxon>Frankia</taxon>
    </lineage>
</organism>
<protein>
    <submittedName>
        <fullName evidence="2">Anti-sigma factor</fullName>
    </submittedName>
</protein>
<feature type="region of interest" description="Disordered" evidence="1">
    <location>
        <begin position="151"/>
        <end position="178"/>
    </location>
</feature>
<dbReference type="InterPro" id="IPR050267">
    <property type="entry name" value="Anti-sigma-factor_SerPK"/>
</dbReference>
<evidence type="ECO:0000313" key="3">
    <source>
        <dbReference type="Proteomes" id="UP001201873"/>
    </source>
</evidence>
<feature type="region of interest" description="Disordered" evidence="1">
    <location>
        <begin position="1"/>
        <end position="20"/>
    </location>
</feature>
<accession>A0ABT0JW70</accession>
<dbReference type="Proteomes" id="UP001201873">
    <property type="component" value="Unassembled WGS sequence"/>
</dbReference>
<name>A0ABT0JW70_9ACTN</name>
<dbReference type="InterPro" id="IPR036890">
    <property type="entry name" value="HATPase_C_sf"/>
</dbReference>
<sequence>MDPTPSSGGAEISDTIDGPTAHSGGLRDVVALTLPAASAYLTVLRTATASLAARLDFTLDDIEDLRIAVDEACALLLVSAVPGSSLDCTFTLSPGVMHVLVTVESLDREPPSEDTFAWTVLKALAGDVETFTGPGSKVSITLQKRQGVRADLGEPPAGHVRGSGAANATPLSDAVGTP</sequence>
<comment type="caution">
    <text evidence="2">The sequence shown here is derived from an EMBL/GenBank/DDBJ whole genome shotgun (WGS) entry which is preliminary data.</text>
</comment>
<reference evidence="2 3" key="1">
    <citation type="submission" date="2022-04" db="EMBL/GenBank/DDBJ databases">
        <title>Genome diversity in the genus Frankia.</title>
        <authorList>
            <person name="Carlos-Shanley C."/>
            <person name="Hahn D."/>
        </authorList>
    </citation>
    <scope>NUCLEOTIDE SEQUENCE [LARGE SCALE GENOMIC DNA]</scope>
    <source>
        <strain evidence="2 3">Ag45/Mut15</strain>
    </source>
</reference>
<dbReference type="Gene3D" id="3.30.565.10">
    <property type="entry name" value="Histidine kinase-like ATPase, C-terminal domain"/>
    <property type="match status" value="1"/>
</dbReference>
<dbReference type="PANTHER" id="PTHR35526:SF3">
    <property type="entry name" value="ANTI-SIGMA-F FACTOR RSBW"/>
    <property type="match status" value="1"/>
</dbReference>